<organism evidence="2 3">
    <name type="scientific">Uliginosibacterium sediminicola</name>
    <dbReference type="NCBI Taxonomy" id="2024550"/>
    <lineage>
        <taxon>Bacteria</taxon>
        <taxon>Pseudomonadati</taxon>
        <taxon>Pseudomonadota</taxon>
        <taxon>Betaproteobacteria</taxon>
        <taxon>Rhodocyclales</taxon>
        <taxon>Zoogloeaceae</taxon>
        <taxon>Uliginosibacterium</taxon>
    </lineage>
</organism>
<sequence length="542" mass="58733">MVLALSLGLAIGRPALAFQFDFDDPDFKGAWDNTLKYNAAWRVAGRSNNLVSATPTGGNNNQDDGDRNFTKGLISNRINLLSELDLAYRKTGLRVSSAAWYDSVYNGKTGNNQASTLNQTSTAAGEFPTATRDLMGHHVELLDAFAYSSFGIGKESTATVRAGRHTQVWGESLFFGSNGMAGTMAPTDVQKLQAVPNTQFKEAMMPVNQLSGNLQLNSDVTLGAFYQLEWEPNRLAPSGSYFSTSDTTGAGAESLKAGPFRYDRTADVSARDQGQYGLQTKFHLPFSDADYGLYFVRYHDKSPQVVQSNFLTGPANGVLGTYALVYPEKVSAFGASASNTYGPVNLAGETSIRYNAPLVSAIPAVTGGAQSDNNNNPRYAVGKTAHANLSMIWSIAPNALFNESSLVAEVAGNRRLSIKQNAAALDPNTTRNAWGFRMVFTPTYRQVFDGLDLSFPIGTGYNPQGRSSAVSSFNNNFIDGGGDLSIGMTGSYLDAWRFSLNYTHYYGSKRGMFVVGQVPPPRTYDQSLGDRDFVAFSVYRTF</sequence>
<dbReference type="Proteomes" id="UP001410394">
    <property type="component" value="Unassembled WGS sequence"/>
</dbReference>
<accession>A0ABU9YX68</accession>
<protein>
    <submittedName>
        <fullName evidence="2">DUF1302 domain-containing protein</fullName>
    </submittedName>
</protein>
<evidence type="ECO:0000313" key="2">
    <source>
        <dbReference type="EMBL" id="MEN3068310.1"/>
    </source>
</evidence>
<evidence type="ECO:0000256" key="1">
    <source>
        <dbReference type="SAM" id="SignalP"/>
    </source>
</evidence>
<keyword evidence="1" id="KW-0732">Signal</keyword>
<feature type="signal peptide" evidence="1">
    <location>
        <begin position="1"/>
        <end position="17"/>
    </location>
</feature>
<dbReference type="InterPro" id="IPR010727">
    <property type="entry name" value="DUF1302"/>
</dbReference>
<keyword evidence="3" id="KW-1185">Reference proteome</keyword>
<dbReference type="Pfam" id="PF06980">
    <property type="entry name" value="DUF1302"/>
    <property type="match status" value="1"/>
</dbReference>
<name>A0ABU9YX68_9RHOO</name>
<evidence type="ECO:0000313" key="3">
    <source>
        <dbReference type="Proteomes" id="UP001410394"/>
    </source>
</evidence>
<dbReference type="EMBL" id="JBDIVE010000003">
    <property type="protein sequence ID" value="MEN3068310.1"/>
    <property type="molecule type" value="Genomic_DNA"/>
</dbReference>
<feature type="chain" id="PRO_5046317397" evidence="1">
    <location>
        <begin position="18"/>
        <end position="542"/>
    </location>
</feature>
<dbReference type="RefSeq" id="WP_345919080.1">
    <property type="nucleotide sequence ID" value="NZ_JBDIVE010000003.1"/>
</dbReference>
<gene>
    <name evidence="2" type="ORF">ABDB84_07450</name>
</gene>
<reference evidence="2 3" key="1">
    <citation type="journal article" date="2018" name="Int. J. Syst. Evol. Microbiol.">
        <title>Uliginosibacterium sediminicola sp. nov., isolated from freshwater sediment.</title>
        <authorList>
            <person name="Hwang W.M."/>
            <person name="Kim S.M."/>
            <person name="Kang K."/>
            <person name="Ahn T.Y."/>
        </authorList>
    </citation>
    <scope>NUCLEOTIDE SEQUENCE [LARGE SCALE GENOMIC DNA]</scope>
    <source>
        <strain evidence="2 3">M1-21</strain>
    </source>
</reference>
<proteinExistence type="predicted"/>
<comment type="caution">
    <text evidence="2">The sequence shown here is derived from an EMBL/GenBank/DDBJ whole genome shotgun (WGS) entry which is preliminary data.</text>
</comment>